<dbReference type="GO" id="GO:0006260">
    <property type="term" value="P:DNA replication"/>
    <property type="evidence" value="ECO:0007669"/>
    <property type="project" value="UniProtKB-KW"/>
</dbReference>
<evidence type="ECO:0008006" key="3">
    <source>
        <dbReference type="Google" id="ProtNLM"/>
    </source>
</evidence>
<geneLocation type="plasmid" evidence="2">
    <name>pRGFK1375</name>
</geneLocation>
<dbReference type="GO" id="GO:0003677">
    <property type="term" value="F:DNA binding"/>
    <property type="evidence" value="ECO:0007669"/>
    <property type="project" value="InterPro"/>
</dbReference>
<name>A0A0H5QMW7_9ZZZZ</name>
<proteinExistence type="predicted"/>
<dbReference type="AlphaFoldDB" id="A0A0H5QMW7"/>
<reference evidence="2" key="2">
    <citation type="submission" date="2015-07" db="EMBL/GenBank/DDBJ databases">
        <title>Plasmids, circular viruses and viroids from rat gut.</title>
        <authorList>
            <person name="Jorgensen T.J."/>
            <person name="Hansen M.A."/>
            <person name="Xu Z."/>
            <person name="Tabak M.A."/>
            <person name="Sorensen S.J."/>
            <person name="Hansen L.H."/>
        </authorList>
    </citation>
    <scope>NUCLEOTIDE SEQUENCE</scope>
    <source>
        <plasmid evidence="2">pRGFK1375</plasmid>
    </source>
</reference>
<evidence type="ECO:0000256" key="1">
    <source>
        <dbReference type="ARBA" id="ARBA00022705"/>
    </source>
</evidence>
<reference evidence="2" key="1">
    <citation type="submission" date="2015-06" db="EMBL/GenBank/DDBJ databases">
        <authorList>
            <person name="Joergensen T."/>
        </authorList>
    </citation>
    <scope>NUCLEOTIDE SEQUENCE</scope>
    <source>
        <plasmid evidence="2">pRGFK1375</plasmid>
    </source>
</reference>
<dbReference type="InterPro" id="IPR000989">
    <property type="entry name" value="Rep"/>
</dbReference>
<dbReference type="EMBL" id="LN853936">
    <property type="protein sequence ID" value="CRY97122.1"/>
    <property type="molecule type" value="Genomic_DNA"/>
</dbReference>
<protein>
    <recommendedName>
        <fullName evidence="3">Replication protein</fullName>
    </recommendedName>
</protein>
<sequence length="340" mass="38493">MNLSTYDSQLQVATSPEGEVLSLQDKRFSWGDNRRKGGKLVRLYRKSGYELYAERAQMCATRLQFYEMENGEKQLMSANFCHLRLCPMCTARRAKRAAYKLSKVLNQVEAERPGTMFLFLTLTVKNVPGDQLGDALGQLTKAWAKLMDHRPIQRAVGGWFRALEITRNGRMYHPHIHAILAVPPEYFSRKSGLYIPQAEWVDRWQKALGVDYKPSVRIQTAKAKGEYTGGQAAAVEAAKYAVKDSDYIDPNLPEAEAVQIVKDYTEALHRRRLTAFGGWLKAAAKALDAENLDDGDLVHTEDETIRADIADFITTYDWHFGAGNYVLTDKQVNPLKLQRG</sequence>
<accession>A0A0H5QMW7</accession>
<keyword evidence="2" id="KW-0614">Plasmid</keyword>
<evidence type="ECO:0000313" key="2">
    <source>
        <dbReference type="EMBL" id="CRY97122.1"/>
    </source>
</evidence>
<dbReference type="Pfam" id="PF01446">
    <property type="entry name" value="Rep_1"/>
    <property type="match status" value="1"/>
</dbReference>
<keyword evidence="1" id="KW-0235">DNA replication</keyword>
<organism evidence="2">
    <name type="scientific">uncultured prokaryote</name>
    <dbReference type="NCBI Taxonomy" id="198431"/>
    <lineage>
        <taxon>unclassified sequences</taxon>
        <taxon>environmental samples</taxon>
    </lineage>
</organism>